<feature type="domain" description="Nitrite/Sulfite reductase ferredoxin-like" evidence="16">
    <location>
        <begin position="424"/>
        <end position="488"/>
    </location>
</feature>
<evidence type="ECO:0000256" key="12">
    <source>
        <dbReference type="ARBA" id="ARBA00048538"/>
    </source>
</evidence>
<dbReference type="InterPro" id="IPR051329">
    <property type="entry name" value="NIR_SIR_4Fe-4S"/>
</dbReference>
<evidence type="ECO:0000256" key="3">
    <source>
        <dbReference type="ARBA" id="ARBA00010429"/>
    </source>
</evidence>
<evidence type="ECO:0000256" key="14">
    <source>
        <dbReference type="SAM" id="SignalP"/>
    </source>
</evidence>
<dbReference type="Pfam" id="PF01077">
    <property type="entry name" value="NIR_SIR"/>
    <property type="match status" value="2"/>
</dbReference>
<dbReference type="GO" id="GO:0046872">
    <property type="term" value="F:metal ion binding"/>
    <property type="evidence" value="ECO:0007669"/>
    <property type="project" value="UniProtKB-KW"/>
</dbReference>
<dbReference type="PANTHER" id="PTHR32439:SF0">
    <property type="entry name" value="FERREDOXIN--NITRITE REDUCTASE, CHLOROPLASTIC"/>
    <property type="match status" value="1"/>
</dbReference>
<dbReference type="Gene3D" id="3.30.413.10">
    <property type="entry name" value="Sulfite Reductase Hemoprotein, domain 1"/>
    <property type="match status" value="2"/>
</dbReference>
<dbReference type="AlphaFoldDB" id="A0AAW1P0A5"/>
<evidence type="ECO:0000259" key="16">
    <source>
        <dbReference type="Pfam" id="PF03460"/>
    </source>
</evidence>
<dbReference type="InterPro" id="IPR036136">
    <property type="entry name" value="Nit/Sulf_reduc_fer-like_dom_sf"/>
</dbReference>
<accession>A0AAW1P0A5</accession>
<dbReference type="EC" id="1.7.7.1" evidence="10"/>
<proteinExistence type="inferred from homology"/>
<organism evidence="17 18">
    <name type="scientific">Symbiochloris irregularis</name>
    <dbReference type="NCBI Taxonomy" id="706552"/>
    <lineage>
        <taxon>Eukaryota</taxon>
        <taxon>Viridiplantae</taxon>
        <taxon>Chlorophyta</taxon>
        <taxon>core chlorophytes</taxon>
        <taxon>Trebouxiophyceae</taxon>
        <taxon>Trebouxiales</taxon>
        <taxon>Trebouxiaceae</taxon>
        <taxon>Symbiochloris</taxon>
    </lineage>
</organism>
<dbReference type="PROSITE" id="PS00365">
    <property type="entry name" value="NIR_SIR"/>
    <property type="match status" value="1"/>
</dbReference>
<dbReference type="Gene3D" id="3.90.550.50">
    <property type="match status" value="1"/>
</dbReference>
<name>A0AAW1P0A5_9CHLO</name>
<dbReference type="EMBL" id="JALJOQ010000088">
    <property type="protein sequence ID" value="KAK9799721.1"/>
    <property type="molecule type" value="Genomic_DNA"/>
</dbReference>
<protein>
    <recommendedName>
        <fullName evidence="11">Ferredoxin--nitrite reductase, chloroplastic</fullName>
        <ecNumber evidence="10">1.7.7.1</ecNumber>
    </recommendedName>
</protein>
<evidence type="ECO:0000256" key="5">
    <source>
        <dbReference type="ARBA" id="ARBA00022617"/>
    </source>
</evidence>
<feature type="chain" id="PRO_5043878437" description="Ferredoxin--nitrite reductase, chloroplastic" evidence="14">
    <location>
        <begin position="17"/>
        <end position="1085"/>
    </location>
</feature>
<dbReference type="InterPro" id="IPR005117">
    <property type="entry name" value="NiRdtase/SiRdtase_haem-b_fer"/>
</dbReference>
<evidence type="ECO:0000256" key="1">
    <source>
        <dbReference type="ARBA" id="ARBA00001929"/>
    </source>
</evidence>
<dbReference type="InterPro" id="IPR006066">
    <property type="entry name" value="NO2/SO3_Rdtase_FeS/sirohaem_BS"/>
</dbReference>
<comment type="caution">
    <text evidence="17">The sequence shown here is derived from an EMBL/GenBank/DDBJ whole genome shotgun (WGS) entry which is preliminary data.</text>
</comment>
<feature type="domain" description="Nitrite/Sulfite reductase ferredoxin-like" evidence="16">
    <location>
        <begin position="167"/>
        <end position="230"/>
    </location>
</feature>
<evidence type="ECO:0000259" key="15">
    <source>
        <dbReference type="Pfam" id="PF01077"/>
    </source>
</evidence>
<keyword evidence="4" id="KW-0004">4Fe-4S</keyword>
<keyword evidence="9" id="KW-0411">Iron-sulfur</keyword>
<evidence type="ECO:0000256" key="7">
    <source>
        <dbReference type="ARBA" id="ARBA00023002"/>
    </source>
</evidence>
<reference evidence="17 18" key="1">
    <citation type="journal article" date="2024" name="Nat. Commun.">
        <title>Phylogenomics reveals the evolutionary origins of lichenization in chlorophyte algae.</title>
        <authorList>
            <person name="Puginier C."/>
            <person name="Libourel C."/>
            <person name="Otte J."/>
            <person name="Skaloud P."/>
            <person name="Haon M."/>
            <person name="Grisel S."/>
            <person name="Petersen M."/>
            <person name="Berrin J.G."/>
            <person name="Delaux P.M."/>
            <person name="Dal Grande F."/>
            <person name="Keller J."/>
        </authorList>
    </citation>
    <scope>NUCLEOTIDE SEQUENCE [LARGE SCALE GENOMIC DNA]</scope>
    <source>
        <strain evidence="17 18">SAG 2036</strain>
    </source>
</reference>
<keyword evidence="6" id="KW-0479">Metal-binding</keyword>
<dbReference type="Pfam" id="PF03460">
    <property type="entry name" value="NIR_SIR_ferr"/>
    <property type="match status" value="2"/>
</dbReference>
<comment type="catalytic activity">
    <reaction evidence="12">
        <text>6 oxidized [2Fe-2S]-[ferredoxin] + NH4(+) + 2 H2O = nitrite + 6 reduced [2Fe-2S]-[ferredoxin] + 8 H(+)</text>
        <dbReference type="Rhea" id="RHEA:18041"/>
        <dbReference type="Rhea" id="RHEA-COMP:10000"/>
        <dbReference type="Rhea" id="RHEA-COMP:10001"/>
        <dbReference type="ChEBI" id="CHEBI:15377"/>
        <dbReference type="ChEBI" id="CHEBI:15378"/>
        <dbReference type="ChEBI" id="CHEBI:16301"/>
        <dbReference type="ChEBI" id="CHEBI:28938"/>
        <dbReference type="ChEBI" id="CHEBI:33737"/>
        <dbReference type="ChEBI" id="CHEBI:33738"/>
        <dbReference type="EC" id="1.7.7.1"/>
    </reaction>
</comment>
<dbReference type="PANTHER" id="PTHR32439">
    <property type="entry name" value="FERREDOXIN--NITRITE REDUCTASE, CHLOROPLASTIC"/>
    <property type="match status" value="1"/>
</dbReference>
<evidence type="ECO:0000256" key="6">
    <source>
        <dbReference type="ARBA" id="ARBA00022723"/>
    </source>
</evidence>
<evidence type="ECO:0000256" key="10">
    <source>
        <dbReference type="ARBA" id="ARBA00038893"/>
    </source>
</evidence>
<dbReference type="Proteomes" id="UP001465755">
    <property type="component" value="Unassembled WGS sequence"/>
</dbReference>
<dbReference type="SUPFAM" id="SSF56014">
    <property type="entry name" value="Nitrite and sulphite reductase 4Fe-4S domain-like"/>
    <property type="match status" value="2"/>
</dbReference>
<dbReference type="PRINTS" id="PR00397">
    <property type="entry name" value="SIROHAEM"/>
</dbReference>
<sequence length="1085" mass="119860">MVVLVRLAFLVMSVIPQPPTARLPTQRTALFPANLPSPCSSRGHQLLVASTSNGAAHYAAYPSGASSNGVAAPEPPSDTVKQLLQEAGYDLDSSGLRYLSNAARERVLQSKVNKVEKMKNAKCGSSAWTEVSELGQLIREGKTKWEDLNLDDVDMRLKWSGLFHRRKRAPGTFMMRLKVPNGDLTVKQLRYLGDCIAPFGDKGCGDITTRANAQLRGVTLAEADKICQGLVDHGLSSTMTGLDNVRNITGSPISGIDPHELLDVRPLVHAINAMHTNNGLGNPELANLPRKLNIGLSNSRDDFPHTHINDVGLKAVKHPDTGEVGFNVELGGYFSIKRNTVSIDGNTFVTQEQVVPYCKALLEVFRDNGPRADRQKSRLMWLVEEWGPDKFREAIGERMGVKLQQGAHEEHNDEFKRRDLIGIHAQKQEGLSWACACVPAGRVFADDFHEFAKIAERYGDGTVRLTVEQNVLFPNIPNDRLEALKQEPLFQKYRLEPASLTRGLVSCTGSEFCGVAIIETKNRAMEMARKLEEELDFPEGVAPPRMHWTGCPNSCGQVQVADIGLMGGPAKLNGKATEGVRIFKGGSVGEGAELGAEFEKGVACAEESGPLSNFRLARRTFSDTPGILSTAELSAVQPGKSHSIGQAVRESRLSVRSRRGQTLGRNIPRSAHRRHDQDDLEQRPPYDLLVVMPTTIDRLALVEAGRTWRKGLQAYIVLDRPLEGANVSSSLLAGIDEYQETYGHFGDIHNGRIWSQPGDARAALTPFRANRTVGLDNYTWILYGDDDTIWFPDNVLRLVNGLDHDTPYFLTDHIWFPEWKGRRDRNIHASRRAPRCLPCNYTDPLEATGVGPALNIFKAVKACPCNLEALCKGADNPHIINSWDCRFTKWRPAWWYFAHGGAGAVLSSGLFRRADYSEVENKVWNQRGFSSGDSAFTDIVWDKMRVLPTDPGPGYFRRHVRLFDPGWRGPQAKAGAQDAGTEDWGNDPPGLITRFQDALEGRADAETIEALDWVVTSHIRSRFSSADVSPDKVDEMVAQEPVLAAAPDKLQPPAYMHFKLGQLGQAYAQMKASKKKNKHAGLMSP</sequence>
<keyword evidence="14" id="KW-0732">Signal</keyword>
<evidence type="ECO:0000256" key="9">
    <source>
        <dbReference type="ARBA" id="ARBA00023014"/>
    </source>
</evidence>
<evidence type="ECO:0000256" key="11">
    <source>
        <dbReference type="ARBA" id="ARBA00040459"/>
    </source>
</evidence>
<feature type="domain" description="Nitrite/sulphite reductase 4Fe-4S" evidence="15">
    <location>
        <begin position="243"/>
        <end position="402"/>
    </location>
</feature>
<dbReference type="GO" id="GO:0051539">
    <property type="term" value="F:4 iron, 4 sulfur cluster binding"/>
    <property type="evidence" value="ECO:0007669"/>
    <property type="project" value="UniProtKB-KW"/>
</dbReference>
<comment type="similarity">
    <text evidence="3">Belongs to the nitrite and sulfite reductase 4Fe-4S domain family.</text>
</comment>
<evidence type="ECO:0000256" key="13">
    <source>
        <dbReference type="SAM" id="MobiDB-lite"/>
    </source>
</evidence>
<evidence type="ECO:0000256" key="4">
    <source>
        <dbReference type="ARBA" id="ARBA00022485"/>
    </source>
</evidence>
<evidence type="ECO:0000313" key="17">
    <source>
        <dbReference type="EMBL" id="KAK9799721.1"/>
    </source>
</evidence>
<feature type="domain" description="Nitrite/sulphite reductase 4Fe-4S" evidence="15">
    <location>
        <begin position="501"/>
        <end position="602"/>
    </location>
</feature>
<dbReference type="GO" id="GO:0048307">
    <property type="term" value="F:ferredoxin-nitrite reductase activity"/>
    <property type="evidence" value="ECO:0007669"/>
    <property type="project" value="UniProtKB-EC"/>
</dbReference>
<keyword evidence="8" id="KW-0408">Iron</keyword>
<dbReference type="SUPFAM" id="SSF55124">
    <property type="entry name" value="Nitrite/Sulfite reductase N-terminal domain-like"/>
    <property type="match status" value="2"/>
</dbReference>
<feature type="region of interest" description="Disordered" evidence="13">
    <location>
        <begin position="639"/>
        <end position="660"/>
    </location>
</feature>
<dbReference type="InterPro" id="IPR045854">
    <property type="entry name" value="NO2/SO3_Rdtase_4Fe4S_sf"/>
</dbReference>
<feature type="signal peptide" evidence="14">
    <location>
        <begin position="1"/>
        <end position="16"/>
    </location>
</feature>
<dbReference type="InterPro" id="IPR006067">
    <property type="entry name" value="NO2/SO3_Rdtase_4Fe4S_dom"/>
</dbReference>
<comment type="pathway">
    <text evidence="2">Nitrogen metabolism; nitrate reduction (assimilation).</text>
</comment>
<evidence type="ECO:0000256" key="8">
    <source>
        <dbReference type="ARBA" id="ARBA00023004"/>
    </source>
</evidence>
<keyword evidence="7" id="KW-0560">Oxidoreductase</keyword>
<evidence type="ECO:0000313" key="18">
    <source>
        <dbReference type="Proteomes" id="UP001465755"/>
    </source>
</evidence>
<evidence type="ECO:0000256" key="2">
    <source>
        <dbReference type="ARBA" id="ARBA00005096"/>
    </source>
</evidence>
<dbReference type="GO" id="GO:0020037">
    <property type="term" value="F:heme binding"/>
    <property type="evidence" value="ECO:0007669"/>
    <property type="project" value="InterPro"/>
</dbReference>
<gene>
    <name evidence="17" type="ORF">WJX73_004054</name>
</gene>
<keyword evidence="18" id="KW-1185">Reference proteome</keyword>
<keyword evidence="5" id="KW-0349">Heme</keyword>
<dbReference type="Gene3D" id="3.90.480.20">
    <property type="match status" value="1"/>
</dbReference>
<comment type="cofactor">
    <cofactor evidence="1">
        <name>siroheme</name>
        <dbReference type="ChEBI" id="CHEBI:60052"/>
    </cofactor>
</comment>